<comment type="caution">
    <text evidence="1">The sequence shown here is derived from an EMBL/GenBank/DDBJ whole genome shotgun (WGS) entry which is preliminary data.</text>
</comment>
<organism evidence="1 2">
    <name type="scientific">Pseudomonas asplenii</name>
    <dbReference type="NCBI Taxonomy" id="53407"/>
    <lineage>
        <taxon>Bacteria</taxon>
        <taxon>Pseudomonadati</taxon>
        <taxon>Pseudomonadota</taxon>
        <taxon>Gammaproteobacteria</taxon>
        <taxon>Pseudomonadales</taxon>
        <taxon>Pseudomonadaceae</taxon>
        <taxon>Pseudomonas</taxon>
    </lineage>
</organism>
<dbReference type="Proteomes" id="UP000037931">
    <property type="component" value="Unassembled WGS sequence"/>
</dbReference>
<name>A0A0N0E0Z0_9PSED</name>
<dbReference type="PATRIC" id="fig|50340.43.peg.5062"/>
<dbReference type="AlphaFoldDB" id="A0A0N0E0Z0"/>
<evidence type="ECO:0000313" key="2">
    <source>
        <dbReference type="Proteomes" id="UP000037931"/>
    </source>
</evidence>
<accession>A0A0N0E0Z0</accession>
<dbReference type="EMBL" id="JSYZ01000054">
    <property type="protein sequence ID" value="KPA87038.1"/>
    <property type="molecule type" value="Genomic_DNA"/>
</dbReference>
<gene>
    <name evidence="1" type="ORF">PF66_06383</name>
</gene>
<sequence>MSALRKAQYEYDNRLPPPVSEDDLAEVEWIDANADRLLAGYRVDWGYRPGDKGEVTQAHFAKAVQDHVNQRQIDGLDEKDALGQLVIAASGFASAGSLLDLAIYLVGGKQALKEIAVELLKPHAEQAVAAQQEQDRLERECGF</sequence>
<protein>
    <submittedName>
        <fullName evidence="1">Uncharacterized protein</fullName>
    </submittedName>
</protein>
<evidence type="ECO:0000313" key="1">
    <source>
        <dbReference type="EMBL" id="KPA87038.1"/>
    </source>
</evidence>
<dbReference type="OrthoDB" id="7007970at2"/>
<reference evidence="1 2" key="1">
    <citation type="journal article" date="2015" name="PLoS ONE">
        <title>Rice-Infecting Pseudomonas Genomes Are Highly Accessorized and Harbor Multiple Putative Virulence Mechanisms to Cause Sheath Brown Rot.</title>
        <authorList>
            <person name="Quibod I.L."/>
            <person name="Grande G."/>
            <person name="Oreiro E.G."/>
            <person name="Borja F.N."/>
            <person name="Dossa G.S."/>
            <person name="Mauleon R."/>
            <person name="Cruz C.V."/>
            <person name="Oliva R."/>
        </authorList>
    </citation>
    <scope>NUCLEOTIDE SEQUENCE [LARGE SCALE GENOMIC DNA]</scope>
    <source>
        <strain evidence="1 2">IRRI 6609</strain>
    </source>
</reference>
<proteinExistence type="predicted"/>
<keyword evidence="2" id="KW-1185">Reference proteome</keyword>
<dbReference type="STRING" id="50340.PF66_06383"/>